<comment type="similarity">
    <text evidence="2">Belongs to the multi antimicrobial extrusion (MATE) (TC 2.A.66.1) family. MepA subfamily.</text>
</comment>
<feature type="transmembrane region" description="Helical" evidence="10">
    <location>
        <begin position="353"/>
        <end position="374"/>
    </location>
</feature>
<name>A0A9D2NEC6_9FIRM</name>
<feature type="transmembrane region" description="Helical" evidence="10">
    <location>
        <begin position="412"/>
        <end position="429"/>
    </location>
</feature>
<comment type="caution">
    <text evidence="11">The sequence shown here is derived from an EMBL/GenBank/DDBJ whole genome shotgun (WGS) entry which is preliminary data.</text>
</comment>
<evidence type="ECO:0000256" key="1">
    <source>
        <dbReference type="ARBA" id="ARBA00004651"/>
    </source>
</evidence>
<dbReference type="InterPro" id="IPR048279">
    <property type="entry name" value="MdtK-like"/>
</dbReference>
<dbReference type="GO" id="GO:0005886">
    <property type="term" value="C:plasma membrane"/>
    <property type="evidence" value="ECO:0007669"/>
    <property type="project" value="UniProtKB-SubCell"/>
</dbReference>
<evidence type="ECO:0000256" key="4">
    <source>
        <dbReference type="ARBA" id="ARBA00022448"/>
    </source>
</evidence>
<reference evidence="11" key="1">
    <citation type="journal article" date="2021" name="PeerJ">
        <title>Extensive microbial diversity within the chicken gut microbiome revealed by metagenomics and culture.</title>
        <authorList>
            <person name="Gilroy R."/>
            <person name="Ravi A."/>
            <person name="Getino M."/>
            <person name="Pursley I."/>
            <person name="Horton D.L."/>
            <person name="Alikhan N.F."/>
            <person name="Baker D."/>
            <person name="Gharbi K."/>
            <person name="Hall N."/>
            <person name="Watson M."/>
            <person name="Adriaenssens E.M."/>
            <person name="Foster-Nyarko E."/>
            <person name="Jarju S."/>
            <person name="Secka A."/>
            <person name="Antonio M."/>
            <person name="Oren A."/>
            <person name="Chaudhuri R.R."/>
            <person name="La Ragione R."/>
            <person name="Hildebrand F."/>
            <person name="Pallen M.J."/>
        </authorList>
    </citation>
    <scope>NUCLEOTIDE SEQUENCE</scope>
    <source>
        <strain evidence="11">USAMLcec2-132</strain>
    </source>
</reference>
<evidence type="ECO:0000313" key="11">
    <source>
        <dbReference type="EMBL" id="HJC23947.1"/>
    </source>
</evidence>
<comment type="subcellular location">
    <subcellularLocation>
        <location evidence="1">Cell membrane</location>
        <topology evidence="1">Multi-pass membrane protein</topology>
    </subcellularLocation>
</comment>
<evidence type="ECO:0000256" key="6">
    <source>
        <dbReference type="ARBA" id="ARBA00022692"/>
    </source>
</evidence>
<feature type="transmembrane region" description="Helical" evidence="10">
    <location>
        <begin position="312"/>
        <end position="333"/>
    </location>
</feature>
<evidence type="ECO:0000256" key="10">
    <source>
        <dbReference type="SAM" id="Phobius"/>
    </source>
</evidence>
<dbReference type="PANTHER" id="PTHR43823:SF3">
    <property type="entry name" value="MULTIDRUG EXPORT PROTEIN MEPA"/>
    <property type="match status" value="1"/>
</dbReference>
<gene>
    <name evidence="11" type="ORF">H9761_09600</name>
</gene>
<evidence type="ECO:0000313" key="12">
    <source>
        <dbReference type="Proteomes" id="UP000823891"/>
    </source>
</evidence>
<feature type="transmembrane region" description="Helical" evidence="10">
    <location>
        <begin position="12"/>
        <end position="31"/>
    </location>
</feature>
<evidence type="ECO:0000256" key="9">
    <source>
        <dbReference type="ARBA" id="ARBA00023251"/>
    </source>
</evidence>
<feature type="transmembrane region" description="Helical" evidence="10">
    <location>
        <begin position="386"/>
        <end position="406"/>
    </location>
</feature>
<organism evidence="11 12">
    <name type="scientific">Candidatus Eisenbergiella merdavium</name>
    <dbReference type="NCBI Taxonomy" id="2838551"/>
    <lineage>
        <taxon>Bacteria</taxon>
        <taxon>Bacillati</taxon>
        <taxon>Bacillota</taxon>
        <taxon>Clostridia</taxon>
        <taxon>Lachnospirales</taxon>
        <taxon>Lachnospiraceae</taxon>
        <taxon>Eisenbergiella</taxon>
    </lineage>
</organism>
<dbReference type="GO" id="GO:0046677">
    <property type="term" value="P:response to antibiotic"/>
    <property type="evidence" value="ECO:0007669"/>
    <property type="project" value="UniProtKB-KW"/>
</dbReference>
<evidence type="ECO:0000256" key="7">
    <source>
        <dbReference type="ARBA" id="ARBA00022989"/>
    </source>
</evidence>
<keyword evidence="9" id="KW-0046">Antibiotic resistance</keyword>
<evidence type="ECO:0000256" key="5">
    <source>
        <dbReference type="ARBA" id="ARBA00022475"/>
    </source>
</evidence>
<dbReference type="Proteomes" id="UP000823891">
    <property type="component" value="Unassembled WGS sequence"/>
</dbReference>
<keyword evidence="4" id="KW-0813">Transport</keyword>
<dbReference type="CDD" id="cd13143">
    <property type="entry name" value="MATE_MepA_like"/>
    <property type="match status" value="1"/>
</dbReference>
<proteinExistence type="inferred from homology"/>
<feature type="transmembrane region" description="Helical" evidence="10">
    <location>
        <begin position="188"/>
        <end position="211"/>
    </location>
</feature>
<reference evidence="11" key="2">
    <citation type="submission" date="2021-04" db="EMBL/GenBank/DDBJ databases">
        <authorList>
            <person name="Gilroy R."/>
        </authorList>
    </citation>
    <scope>NUCLEOTIDE SEQUENCE</scope>
    <source>
        <strain evidence="11">USAMLcec2-132</strain>
    </source>
</reference>
<dbReference type="PANTHER" id="PTHR43823">
    <property type="entry name" value="SPORULATION PROTEIN YKVU"/>
    <property type="match status" value="1"/>
</dbReference>
<protein>
    <recommendedName>
        <fullName evidence="3">Multidrug export protein MepA</fullName>
    </recommendedName>
</protein>
<dbReference type="PIRSF" id="PIRSF006603">
    <property type="entry name" value="DinF"/>
    <property type="match status" value="1"/>
</dbReference>
<keyword evidence="7 10" id="KW-1133">Transmembrane helix</keyword>
<dbReference type="GO" id="GO:0015297">
    <property type="term" value="F:antiporter activity"/>
    <property type="evidence" value="ECO:0007669"/>
    <property type="project" value="InterPro"/>
</dbReference>
<feature type="transmembrane region" description="Helical" evidence="10">
    <location>
        <begin position="51"/>
        <end position="75"/>
    </location>
</feature>
<feature type="transmembrane region" description="Helical" evidence="10">
    <location>
        <begin position="87"/>
        <end position="111"/>
    </location>
</feature>
<dbReference type="AlphaFoldDB" id="A0A9D2NEC6"/>
<keyword evidence="5" id="KW-1003">Cell membrane</keyword>
<keyword evidence="6 10" id="KW-0812">Transmembrane</keyword>
<dbReference type="InterPro" id="IPR045070">
    <property type="entry name" value="MATE_MepA-like"/>
</dbReference>
<feature type="transmembrane region" description="Helical" evidence="10">
    <location>
        <begin position="232"/>
        <end position="253"/>
    </location>
</feature>
<evidence type="ECO:0000256" key="3">
    <source>
        <dbReference type="ARBA" id="ARBA00022106"/>
    </source>
</evidence>
<evidence type="ECO:0000256" key="2">
    <source>
        <dbReference type="ARBA" id="ARBA00008417"/>
    </source>
</evidence>
<keyword evidence="8 10" id="KW-0472">Membrane</keyword>
<dbReference type="GO" id="GO:0042910">
    <property type="term" value="F:xenobiotic transmembrane transporter activity"/>
    <property type="evidence" value="ECO:0007669"/>
    <property type="project" value="InterPro"/>
</dbReference>
<feature type="transmembrane region" description="Helical" evidence="10">
    <location>
        <begin position="265"/>
        <end position="286"/>
    </location>
</feature>
<feature type="transmembrane region" description="Helical" evidence="10">
    <location>
        <begin position="131"/>
        <end position="150"/>
    </location>
</feature>
<dbReference type="Pfam" id="PF01554">
    <property type="entry name" value="MatE"/>
    <property type="match status" value="2"/>
</dbReference>
<accession>A0A9D2NEC6</accession>
<sequence>MDLLESPIQKLYRSFLVPSLFSAVVTSVYGFVDMIAIGRGIGPKGTAAISIATPILGIISFFGILCGVGGSVYLGKARGEGAVEKSNAYFSASLFLVIVVTILAWVGFIVFSKPIYQFFGATENLMPYVQEYTNCIVWTMPFFILSAYLSNIVRSDGAPNKVMAAVMIGGVFNIFGDWYFVFPMRWGMFGAAFATVLGMIIQFTILCSHFLSKNCGLKIVKPFRMLRALRNILFTGFSSSTVSISLSILTVILNKQVMRYGGETALAVFGVAVTFFLLFQSLFAGVGQAIQPIVSTNFGAGFRQRIRQVDKLSLVTAFFMGAVFTLIGELFPLQTIRLFIDATPEILEITPKIFRIYFLSFLLMGVNIQSIYYFQSILKAKLATVLALLRGLLFSGILVYLLPLLWGLDGVWWGMGIAEFLVAFLLIPLRHTYKKNS</sequence>
<evidence type="ECO:0000256" key="8">
    <source>
        <dbReference type="ARBA" id="ARBA00023136"/>
    </source>
</evidence>
<dbReference type="InterPro" id="IPR051327">
    <property type="entry name" value="MATE_MepA_subfamily"/>
</dbReference>
<dbReference type="InterPro" id="IPR002528">
    <property type="entry name" value="MATE_fam"/>
</dbReference>
<dbReference type="EMBL" id="DWWS01000033">
    <property type="protein sequence ID" value="HJC23947.1"/>
    <property type="molecule type" value="Genomic_DNA"/>
</dbReference>
<feature type="transmembrane region" description="Helical" evidence="10">
    <location>
        <begin position="162"/>
        <end position="182"/>
    </location>
</feature>